<evidence type="ECO:0000313" key="2">
    <source>
        <dbReference type="Proteomes" id="UP000037175"/>
    </source>
</evidence>
<proteinExistence type="predicted"/>
<comment type="caution">
    <text evidence="1">The sequence shown here is derived from an EMBL/GenBank/DDBJ whole genome shotgun (WGS) entry which is preliminary data.</text>
</comment>
<dbReference type="AlphaFoldDB" id="A0A0L6W3A4"/>
<gene>
    <name evidence="1" type="ORF">Tfer_1306</name>
</gene>
<evidence type="ECO:0000313" key="1">
    <source>
        <dbReference type="EMBL" id="KNZ69926.1"/>
    </source>
</evidence>
<name>A0A0L6W3A4_9FIRM</name>
<dbReference type="EMBL" id="LGTE01000007">
    <property type="protein sequence ID" value="KNZ69926.1"/>
    <property type="molecule type" value="Genomic_DNA"/>
</dbReference>
<sequence length="47" mass="5834">MQAKYYKTWEQYKAEHPEIDEKQEKVIAPKMQSYEERLFAFIMFLCI</sequence>
<dbReference type="PATRIC" id="fig|281456.6.peg.1387"/>
<dbReference type="Proteomes" id="UP000037175">
    <property type="component" value="Unassembled WGS sequence"/>
</dbReference>
<dbReference type="RefSeq" id="WP_013121455.1">
    <property type="nucleotide sequence ID" value="NZ_LGTE01000007.1"/>
</dbReference>
<organism evidence="1 2">
    <name type="scientific">Thermincola ferriacetica</name>
    <dbReference type="NCBI Taxonomy" id="281456"/>
    <lineage>
        <taxon>Bacteria</taxon>
        <taxon>Bacillati</taxon>
        <taxon>Bacillota</taxon>
        <taxon>Clostridia</taxon>
        <taxon>Eubacteriales</taxon>
        <taxon>Thermincolaceae</taxon>
        <taxon>Thermincola</taxon>
    </lineage>
</organism>
<accession>A0A0L6W3A4</accession>
<reference evidence="2" key="1">
    <citation type="submission" date="2015-07" db="EMBL/GenBank/DDBJ databases">
        <title>Complete Genome of Thermincola ferriacetica strain Z-0001T.</title>
        <authorList>
            <person name="Lusk B."/>
            <person name="Badalamenti J.P."/>
            <person name="Parameswaran P."/>
            <person name="Bond D.R."/>
            <person name="Torres C.I."/>
        </authorList>
    </citation>
    <scope>NUCLEOTIDE SEQUENCE [LARGE SCALE GENOMIC DNA]</scope>
    <source>
        <strain evidence="2">Z-0001</strain>
    </source>
</reference>
<protein>
    <submittedName>
        <fullName evidence="1">Uncharacterized protein</fullName>
    </submittedName>
</protein>
<keyword evidence="2" id="KW-1185">Reference proteome</keyword>